<organism evidence="8 9">
    <name type="scientific">Solobacterium moorei</name>
    <dbReference type="NCBI Taxonomy" id="102148"/>
    <lineage>
        <taxon>Bacteria</taxon>
        <taxon>Bacillati</taxon>
        <taxon>Bacillota</taxon>
        <taxon>Erysipelotrichia</taxon>
        <taxon>Erysipelotrichales</taxon>
        <taxon>Erysipelotrichaceae</taxon>
        <taxon>Solobacterium</taxon>
    </lineage>
</organism>
<evidence type="ECO:0000313" key="9">
    <source>
        <dbReference type="Proteomes" id="UP000284731"/>
    </source>
</evidence>
<evidence type="ECO:0000256" key="7">
    <source>
        <dbReference type="HAMAP-Rule" id="MF_01147"/>
    </source>
</evidence>
<keyword evidence="2 7" id="KW-1003">Cell membrane</keyword>
<reference evidence="8 9" key="1">
    <citation type="submission" date="2018-08" db="EMBL/GenBank/DDBJ databases">
        <title>A genome reference for cultivated species of the human gut microbiota.</title>
        <authorList>
            <person name="Zou Y."/>
            <person name="Xue W."/>
            <person name="Luo G."/>
        </authorList>
    </citation>
    <scope>NUCLEOTIDE SEQUENCE [LARGE SCALE GENOMIC DNA]</scope>
    <source>
        <strain evidence="8 9">AF18-46</strain>
    </source>
</reference>
<comment type="pathway">
    <text evidence="7">Protein modification; lipoprotein biosynthesis (diacylglyceryl transfer).</text>
</comment>
<keyword evidence="3 7" id="KW-0808">Transferase</keyword>
<dbReference type="Proteomes" id="UP000284731">
    <property type="component" value="Unassembled WGS sequence"/>
</dbReference>
<evidence type="ECO:0000256" key="2">
    <source>
        <dbReference type="ARBA" id="ARBA00022475"/>
    </source>
</evidence>
<feature type="binding site" evidence="7">
    <location>
        <position position="128"/>
    </location>
    <ligand>
        <name>a 1,2-diacyl-sn-glycero-3-phospho-(1'-sn-glycerol)</name>
        <dbReference type="ChEBI" id="CHEBI:64716"/>
    </ligand>
</feature>
<protein>
    <recommendedName>
        <fullName evidence="7">Phosphatidylglycerol--prolipoprotein diacylglyceryl transferase</fullName>
        <ecNumber evidence="7">2.5.1.145</ecNumber>
    </recommendedName>
</protein>
<comment type="subcellular location">
    <subcellularLocation>
        <location evidence="7">Cell membrane</location>
        <topology evidence="7">Multi-pass membrane protein</topology>
    </subcellularLocation>
</comment>
<feature type="transmembrane region" description="Helical" evidence="7">
    <location>
        <begin position="47"/>
        <end position="66"/>
    </location>
</feature>
<dbReference type="GO" id="GO:0005886">
    <property type="term" value="C:plasma membrane"/>
    <property type="evidence" value="ECO:0007669"/>
    <property type="project" value="UniProtKB-SubCell"/>
</dbReference>
<dbReference type="HAMAP" id="MF_01147">
    <property type="entry name" value="Lgt"/>
    <property type="match status" value="1"/>
</dbReference>
<dbReference type="PANTHER" id="PTHR30589">
    <property type="entry name" value="PROLIPOPROTEIN DIACYLGLYCERYL TRANSFERASE"/>
    <property type="match status" value="1"/>
</dbReference>
<name>A0A412PD00_9FIRM</name>
<accession>A0A412PD00</accession>
<keyword evidence="5 7" id="KW-1133">Transmembrane helix</keyword>
<evidence type="ECO:0000256" key="4">
    <source>
        <dbReference type="ARBA" id="ARBA00022692"/>
    </source>
</evidence>
<comment type="catalytic activity">
    <reaction evidence="7">
        <text>L-cysteinyl-[prolipoprotein] + a 1,2-diacyl-sn-glycero-3-phospho-(1'-sn-glycerol) = an S-1,2-diacyl-sn-glyceryl-L-cysteinyl-[prolipoprotein] + sn-glycerol 1-phosphate + H(+)</text>
        <dbReference type="Rhea" id="RHEA:56712"/>
        <dbReference type="Rhea" id="RHEA-COMP:14679"/>
        <dbReference type="Rhea" id="RHEA-COMP:14680"/>
        <dbReference type="ChEBI" id="CHEBI:15378"/>
        <dbReference type="ChEBI" id="CHEBI:29950"/>
        <dbReference type="ChEBI" id="CHEBI:57685"/>
        <dbReference type="ChEBI" id="CHEBI:64716"/>
        <dbReference type="ChEBI" id="CHEBI:140658"/>
        <dbReference type="EC" id="2.5.1.145"/>
    </reaction>
</comment>
<dbReference type="Pfam" id="PF01790">
    <property type="entry name" value="LGT"/>
    <property type="match status" value="1"/>
</dbReference>
<dbReference type="RefSeq" id="WP_006526158.1">
    <property type="nucleotide sequence ID" value="NZ_AP028934.1"/>
</dbReference>
<feature type="transmembrane region" description="Helical" evidence="7">
    <location>
        <begin position="15"/>
        <end position="35"/>
    </location>
</feature>
<dbReference type="UniPathway" id="UPA00664"/>
<keyword evidence="6 7" id="KW-0472">Membrane</keyword>
<proteinExistence type="inferred from homology"/>
<feature type="transmembrane region" description="Helical" evidence="7">
    <location>
        <begin position="195"/>
        <end position="214"/>
    </location>
</feature>
<feature type="transmembrane region" description="Helical" evidence="7">
    <location>
        <begin position="86"/>
        <end position="104"/>
    </location>
</feature>
<evidence type="ECO:0000256" key="5">
    <source>
        <dbReference type="ARBA" id="ARBA00022989"/>
    </source>
</evidence>
<dbReference type="GO" id="GO:0008961">
    <property type="term" value="F:phosphatidylglycerol-prolipoprotein diacylglyceryl transferase activity"/>
    <property type="evidence" value="ECO:0007669"/>
    <property type="project" value="UniProtKB-UniRule"/>
</dbReference>
<dbReference type="EC" id="2.5.1.145" evidence="7"/>
<comment type="similarity">
    <text evidence="1 7">Belongs to the Lgt family.</text>
</comment>
<dbReference type="EMBL" id="QRWX01000003">
    <property type="protein sequence ID" value="RGT55061.1"/>
    <property type="molecule type" value="Genomic_DNA"/>
</dbReference>
<feature type="transmembrane region" description="Helical" evidence="7">
    <location>
        <begin position="125"/>
        <end position="148"/>
    </location>
</feature>
<evidence type="ECO:0000256" key="3">
    <source>
        <dbReference type="ARBA" id="ARBA00022679"/>
    </source>
</evidence>
<comment type="function">
    <text evidence="7">Catalyzes the transfer of the diacylglyceryl group from phosphatidylglycerol to the sulfhydryl group of the N-terminal cysteine of a prolipoprotein, the first step in the formation of mature lipoproteins.</text>
</comment>
<sequence>MFNDWFKIGPVTVHGYGFMIAVGILFAFWLSERLAKKQGLEYEKIDGMIFFIIIFGFIGAKLLYIFTVWDSFVKNPVVILSNEGFVVYGGIIAGIIAAWIYCKWKKWDFMKYANVLMPAVSLGQGFGRIGCFFAGCCYGIRTTAWYGVEFPAESLGPGAGIKVIPTELISSAGNFLIFAFLLRNLLKGKHPEDTAAWYLVLYGLGRFLVEFLRGDLIRGQIWIFSTSQFISIFVFLAGAFLLWYRQNHSDLKKEVAA</sequence>
<evidence type="ECO:0000256" key="6">
    <source>
        <dbReference type="ARBA" id="ARBA00023136"/>
    </source>
</evidence>
<dbReference type="GO" id="GO:0042158">
    <property type="term" value="P:lipoprotein biosynthetic process"/>
    <property type="evidence" value="ECO:0007669"/>
    <property type="project" value="UniProtKB-UniRule"/>
</dbReference>
<evidence type="ECO:0000256" key="1">
    <source>
        <dbReference type="ARBA" id="ARBA00007150"/>
    </source>
</evidence>
<keyword evidence="8" id="KW-0449">Lipoprotein</keyword>
<comment type="caution">
    <text evidence="8">The sequence shown here is derived from an EMBL/GenBank/DDBJ whole genome shotgun (WGS) entry which is preliminary data.</text>
</comment>
<dbReference type="AlphaFoldDB" id="A0A412PD00"/>
<feature type="transmembrane region" description="Helical" evidence="7">
    <location>
        <begin position="168"/>
        <end position="186"/>
    </location>
</feature>
<feature type="transmembrane region" description="Helical" evidence="7">
    <location>
        <begin position="220"/>
        <end position="244"/>
    </location>
</feature>
<gene>
    <name evidence="7" type="primary">lgt</name>
    <name evidence="8" type="ORF">DWX20_07825</name>
</gene>
<dbReference type="InterPro" id="IPR001640">
    <property type="entry name" value="Lgt"/>
</dbReference>
<keyword evidence="4 7" id="KW-0812">Transmembrane</keyword>
<evidence type="ECO:0000313" key="8">
    <source>
        <dbReference type="EMBL" id="RGT55061.1"/>
    </source>
</evidence>
<dbReference type="PANTHER" id="PTHR30589:SF0">
    <property type="entry name" value="PHOSPHATIDYLGLYCEROL--PROLIPOPROTEIN DIACYLGLYCERYL TRANSFERASE"/>
    <property type="match status" value="1"/>
</dbReference>
<dbReference type="GeneID" id="89619170"/>